<reference evidence="1 2" key="1">
    <citation type="journal article" date="2023" name="G3 (Bethesda)">
        <title>A chromosome-length genome assembly and annotation of blackberry (Rubus argutus, cv. 'Hillquist').</title>
        <authorList>
            <person name="Bruna T."/>
            <person name="Aryal R."/>
            <person name="Dudchenko O."/>
            <person name="Sargent D.J."/>
            <person name="Mead D."/>
            <person name="Buti M."/>
            <person name="Cavallini A."/>
            <person name="Hytonen T."/>
            <person name="Andres J."/>
            <person name="Pham M."/>
            <person name="Weisz D."/>
            <person name="Mascagni F."/>
            <person name="Usai G."/>
            <person name="Natali L."/>
            <person name="Bassil N."/>
            <person name="Fernandez G.E."/>
            <person name="Lomsadze A."/>
            <person name="Armour M."/>
            <person name="Olukolu B."/>
            <person name="Poorten T."/>
            <person name="Britton C."/>
            <person name="Davik J."/>
            <person name="Ashrafi H."/>
            <person name="Aiden E.L."/>
            <person name="Borodovsky M."/>
            <person name="Worthington M."/>
        </authorList>
    </citation>
    <scope>NUCLEOTIDE SEQUENCE [LARGE SCALE GENOMIC DNA]</scope>
    <source>
        <strain evidence="1">PI 553951</strain>
    </source>
</reference>
<dbReference type="AlphaFoldDB" id="A0AAW1VZM0"/>
<dbReference type="Proteomes" id="UP001457282">
    <property type="component" value="Unassembled WGS sequence"/>
</dbReference>
<accession>A0AAW1VZM0</accession>
<sequence length="76" mass="8691">MGFRGECSDDGGDLEELVSLCGSETEEDEDGNQLPKRFMKEVKLFQDSEILKEAAREFSLKQQLGLWFGKNCREKN</sequence>
<comment type="caution">
    <text evidence="1">The sequence shown here is derived from an EMBL/GenBank/DDBJ whole genome shotgun (WGS) entry which is preliminary data.</text>
</comment>
<organism evidence="1 2">
    <name type="scientific">Rubus argutus</name>
    <name type="common">Southern blackberry</name>
    <dbReference type="NCBI Taxonomy" id="59490"/>
    <lineage>
        <taxon>Eukaryota</taxon>
        <taxon>Viridiplantae</taxon>
        <taxon>Streptophyta</taxon>
        <taxon>Embryophyta</taxon>
        <taxon>Tracheophyta</taxon>
        <taxon>Spermatophyta</taxon>
        <taxon>Magnoliopsida</taxon>
        <taxon>eudicotyledons</taxon>
        <taxon>Gunneridae</taxon>
        <taxon>Pentapetalae</taxon>
        <taxon>rosids</taxon>
        <taxon>fabids</taxon>
        <taxon>Rosales</taxon>
        <taxon>Rosaceae</taxon>
        <taxon>Rosoideae</taxon>
        <taxon>Rosoideae incertae sedis</taxon>
        <taxon>Rubus</taxon>
    </lineage>
</organism>
<gene>
    <name evidence="1" type="ORF">M0R45_036427</name>
</gene>
<name>A0AAW1VZM0_RUBAR</name>
<keyword evidence="2" id="KW-1185">Reference proteome</keyword>
<protein>
    <submittedName>
        <fullName evidence="1">Uncharacterized protein</fullName>
    </submittedName>
</protein>
<evidence type="ECO:0000313" key="2">
    <source>
        <dbReference type="Proteomes" id="UP001457282"/>
    </source>
</evidence>
<dbReference type="EMBL" id="JBEDUW010000007">
    <property type="protein sequence ID" value="KAK9912567.1"/>
    <property type="molecule type" value="Genomic_DNA"/>
</dbReference>
<proteinExistence type="predicted"/>
<evidence type="ECO:0000313" key="1">
    <source>
        <dbReference type="EMBL" id="KAK9912567.1"/>
    </source>
</evidence>